<dbReference type="Gene3D" id="3.40.50.2000">
    <property type="entry name" value="Glycogen Phosphorylase B"/>
    <property type="match status" value="1"/>
</dbReference>
<dbReference type="SUPFAM" id="SSF53756">
    <property type="entry name" value="UDP-Glycosyltransferase/glycogen phosphorylase"/>
    <property type="match status" value="1"/>
</dbReference>
<accession>A0AAD7IGK7</accession>
<evidence type="ECO:0000313" key="1">
    <source>
        <dbReference type="EMBL" id="KAJ7741947.1"/>
    </source>
</evidence>
<dbReference type="Proteomes" id="UP001215280">
    <property type="component" value="Unassembled WGS sequence"/>
</dbReference>
<evidence type="ECO:0000313" key="2">
    <source>
        <dbReference type="Proteomes" id="UP001215280"/>
    </source>
</evidence>
<comment type="caution">
    <text evidence="1">The sequence shown here is derived from an EMBL/GenBank/DDBJ whole genome shotgun (WGS) entry which is preliminary data.</text>
</comment>
<dbReference type="EMBL" id="JARJLG010000120">
    <property type="protein sequence ID" value="KAJ7741947.1"/>
    <property type="molecule type" value="Genomic_DNA"/>
</dbReference>
<reference evidence="1" key="1">
    <citation type="submission" date="2023-03" db="EMBL/GenBank/DDBJ databases">
        <title>Massive genome expansion in bonnet fungi (Mycena s.s.) driven by repeated elements and novel gene families across ecological guilds.</title>
        <authorList>
            <consortium name="Lawrence Berkeley National Laboratory"/>
            <person name="Harder C.B."/>
            <person name="Miyauchi S."/>
            <person name="Viragh M."/>
            <person name="Kuo A."/>
            <person name="Thoen E."/>
            <person name="Andreopoulos B."/>
            <person name="Lu D."/>
            <person name="Skrede I."/>
            <person name="Drula E."/>
            <person name="Henrissat B."/>
            <person name="Morin E."/>
            <person name="Kohler A."/>
            <person name="Barry K."/>
            <person name="LaButti K."/>
            <person name="Morin E."/>
            <person name="Salamov A."/>
            <person name="Lipzen A."/>
            <person name="Mereny Z."/>
            <person name="Hegedus B."/>
            <person name="Baldrian P."/>
            <person name="Stursova M."/>
            <person name="Weitz H."/>
            <person name="Taylor A."/>
            <person name="Grigoriev I.V."/>
            <person name="Nagy L.G."/>
            <person name="Martin F."/>
            <person name="Kauserud H."/>
        </authorList>
    </citation>
    <scope>NUCLEOTIDE SEQUENCE</scope>
    <source>
        <strain evidence="1">CBHHK188m</strain>
    </source>
</reference>
<protein>
    <submittedName>
        <fullName evidence="1">Uncharacterized protein</fullName>
    </submittedName>
</protein>
<sequence>MSGTHESLTAGVPMICWPLAYDQPTLAMSVSQVLGCLFELSEVRWGLGHKYRASTGKTAVGRVPCPSKSRRQTFWMERSTARRKRWSEKRCSM</sequence>
<keyword evidence="2" id="KW-1185">Reference proteome</keyword>
<gene>
    <name evidence="1" type="ORF">DFH07DRAFT_49081</name>
</gene>
<organism evidence="1 2">
    <name type="scientific">Mycena maculata</name>
    <dbReference type="NCBI Taxonomy" id="230809"/>
    <lineage>
        <taxon>Eukaryota</taxon>
        <taxon>Fungi</taxon>
        <taxon>Dikarya</taxon>
        <taxon>Basidiomycota</taxon>
        <taxon>Agaricomycotina</taxon>
        <taxon>Agaricomycetes</taxon>
        <taxon>Agaricomycetidae</taxon>
        <taxon>Agaricales</taxon>
        <taxon>Marasmiineae</taxon>
        <taxon>Mycenaceae</taxon>
        <taxon>Mycena</taxon>
    </lineage>
</organism>
<dbReference type="AlphaFoldDB" id="A0AAD7IGK7"/>
<name>A0AAD7IGK7_9AGAR</name>
<proteinExistence type="predicted"/>